<evidence type="ECO:0000256" key="3">
    <source>
        <dbReference type="ARBA" id="ARBA00022670"/>
    </source>
</evidence>
<keyword evidence="4" id="KW-0479">Metal-binding</keyword>
<keyword evidence="9" id="KW-0961">Cell wall biogenesis/degradation</keyword>
<dbReference type="GO" id="GO:0071555">
    <property type="term" value="P:cell wall organization"/>
    <property type="evidence" value="ECO:0007669"/>
    <property type="project" value="UniProtKB-KW"/>
</dbReference>
<evidence type="ECO:0000313" key="13">
    <source>
        <dbReference type="EMBL" id="CAL95615.1"/>
    </source>
</evidence>
<keyword evidence="14" id="KW-1185">Reference proteome</keyword>
<dbReference type="InterPro" id="IPR006311">
    <property type="entry name" value="TAT_signal"/>
</dbReference>
<feature type="chain" id="PRO_5002635672" description="Murein endopeptidase K" evidence="12">
    <location>
        <begin position="34"/>
        <end position="193"/>
    </location>
</feature>
<protein>
    <recommendedName>
        <fullName evidence="11">Murein endopeptidase K</fullName>
    </recommendedName>
</protein>
<sequence>MNSFASSRRSMLRAGARLALAAVALPLARPAAADAPDAAAPDALARRLAFDHTHTGEQLALTYAVGERYLPAALGDLNHFLRDHYSGEVGNMDPQLFDLLHTLRHTLGCSAPFQVISAYRCPATNDRLRTSRDGGVARRSLHMDGKAMDVRIEGVALADLRDAALSLQLGGVGYYPREQFVHVDTGRVRSWAG</sequence>
<comment type="cofactor">
    <cofactor evidence="1">
        <name>Zn(2+)</name>
        <dbReference type="ChEBI" id="CHEBI:29105"/>
    </cofactor>
</comment>
<name>A1K9W0_AZOSB</name>
<evidence type="ECO:0000256" key="1">
    <source>
        <dbReference type="ARBA" id="ARBA00001947"/>
    </source>
</evidence>
<dbReference type="STRING" id="62928.azo2999"/>
<evidence type="ECO:0000256" key="9">
    <source>
        <dbReference type="ARBA" id="ARBA00023316"/>
    </source>
</evidence>
<dbReference type="GO" id="GO:0006508">
    <property type="term" value="P:proteolysis"/>
    <property type="evidence" value="ECO:0007669"/>
    <property type="project" value="UniProtKB-KW"/>
</dbReference>
<keyword evidence="7" id="KW-0862">Zinc</keyword>
<dbReference type="Gene3D" id="3.30.1380.10">
    <property type="match status" value="1"/>
</dbReference>
<proteinExistence type="inferred from homology"/>
<evidence type="ECO:0000256" key="4">
    <source>
        <dbReference type="ARBA" id="ARBA00022723"/>
    </source>
</evidence>
<dbReference type="InterPro" id="IPR009045">
    <property type="entry name" value="Zn_M74/Hedgehog-like"/>
</dbReference>
<dbReference type="GO" id="GO:0046872">
    <property type="term" value="F:metal ion binding"/>
    <property type="evidence" value="ECO:0007669"/>
    <property type="project" value="UniProtKB-KW"/>
</dbReference>
<feature type="signal peptide" evidence="12">
    <location>
        <begin position="1"/>
        <end position="33"/>
    </location>
</feature>
<evidence type="ECO:0000256" key="10">
    <source>
        <dbReference type="ARBA" id="ARBA00093448"/>
    </source>
</evidence>
<dbReference type="RefSeq" id="WP_011766724.1">
    <property type="nucleotide sequence ID" value="NC_008702.1"/>
</dbReference>
<dbReference type="HOGENOM" id="CLU_080400_1_0_4"/>
<evidence type="ECO:0000256" key="11">
    <source>
        <dbReference type="ARBA" id="ARBA00093666"/>
    </source>
</evidence>
<gene>
    <name evidence="13" type="ordered locus">azo2999</name>
</gene>
<dbReference type="SUPFAM" id="SSF55166">
    <property type="entry name" value="Hedgehog/DD-peptidase"/>
    <property type="match status" value="1"/>
</dbReference>
<comment type="similarity">
    <text evidence="10">Belongs to the peptidase M15 family.</text>
</comment>
<evidence type="ECO:0000256" key="12">
    <source>
        <dbReference type="SAM" id="SignalP"/>
    </source>
</evidence>
<dbReference type="PANTHER" id="PTHR37425">
    <property type="match status" value="1"/>
</dbReference>
<dbReference type="KEGG" id="azo:azo2999"/>
<evidence type="ECO:0000256" key="6">
    <source>
        <dbReference type="ARBA" id="ARBA00022801"/>
    </source>
</evidence>
<dbReference type="EMBL" id="AM406670">
    <property type="protein sequence ID" value="CAL95615.1"/>
    <property type="molecule type" value="Genomic_DNA"/>
</dbReference>
<evidence type="ECO:0000313" key="14">
    <source>
        <dbReference type="Proteomes" id="UP000002588"/>
    </source>
</evidence>
<dbReference type="Proteomes" id="UP000002588">
    <property type="component" value="Chromosome"/>
</dbReference>
<dbReference type="InterPro" id="IPR010275">
    <property type="entry name" value="MepK"/>
</dbReference>
<evidence type="ECO:0000256" key="7">
    <source>
        <dbReference type="ARBA" id="ARBA00022833"/>
    </source>
</evidence>
<reference evidence="13 14" key="1">
    <citation type="journal article" date="2006" name="Nat. Biotechnol.">
        <title>Complete genome of the mutualistic, N2-fixing grass endophyte Azoarcus sp. strain BH72.</title>
        <authorList>
            <person name="Krause A."/>
            <person name="Ramakumar A."/>
            <person name="Bartels D."/>
            <person name="Battistoni F."/>
            <person name="Bekel T."/>
            <person name="Boch J."/>
            <person name="Boehm M."/>
            <person name="Friedrich F."/>
            <person name="Hurek T."/>
            <person name="Krause L."/>
            <person name="Linke B."/>
            <person name="McHardy A.C."/>
            <person name="Sarkar A."/>
            <person name="Schneiker S."/>
            <person name="Syed A.A."/>
            <person name="Thauer R."/>
            <person name="Vorhoelter F.-J."/>
            <person name="Weidner S."/>
            <person name="Puehler A."/>
            <person name="Reinhold-Hurek B."/>
            <person name="Kaiser O."/>
            <person name="Goesmann A."/>
        </authorList>
    </citation>
    <scope>NUCLEOTIDE SEQUENCE [LARGE SCALE GENOMIC DNA]</scope>
    <source>
        <strain evidence="13 14">BH72</strain>
    </source>
</reference>
<accession>A1K9W0</accession>
<dbReference type="eggNOG" id="COG3108">
    <property type="taxonomic scope" value="Bacteria"/>
</dbReference>
<dbReference type="AlphaFoldDB" id="A1K9W0"/>
<keyword evidence="6" id="KW-0378">Hydrolase</keyword>
<dbReference type="PROSITE" id="PS51318">
    <property type="entry name" value="TAT"/>
    <property type="match status" value="1"/>
</dbReference>
<evidence type="ECO:0000256" key="8">
    <source>
        <dbReference type="ARBA" id="ARBA00023049"/>
    </source>
</evidence>
<evidence type="ECO:0000256" key="2">
    <source>
        <dbReference type="ARBA" id="ARBA00004776"/>
    </source>
</evidence>
<keyword evidence="3" id="KW-0645">Protease</keyword>
<keyword evidence="8" id="KW-0482">Metalloprotease</keyword>
<dbReference type="PANTHER" id="PTHR37425:SF1">
    <property type="entry name" value="OUTER MEMBRANE PROTEIN"/>
    <property type="match status" value="1"/>
</dbReference>
<comment type="pathway">
    <text evidence="2">Cell wall biogenesis; cell wall polysaccharide biosynthesis.</text>
</comment>
<dbReference type="CDD" id="cd14844">
    <property type="entry name" value="Zn-DD-carboxypeptidase_like"/>
    <property type="match status" value="1"/>
</dbReference>
<keyword evidence="5 12" id="KW-0732">Signal</keyword>
<evidence type="ECO:0000256" key="5">
    <source>
        <dbReference type="ARBA" id="ARBA00022729"/>
    </source>
</evidence>
<organism evidence="13 14">
    <name type="scientific">Azoarcus sp. (strain BH72)</name>
    <dbReference type="NCBI Taxonomy" id="418699"/>
    <lineage>
        <taxon>Bacteria</taxon>
        <taxon>Pseudomonadati</taxon>
        <taxon>Pseudomonadota</taxon>
        <taxon>Betaproteobacteria</taxon>
        <taxon>Rhodocyclales</taxon>
        <taxon>Zoogloeaceae</taxon>
        <taxon>Azoarcus</taxon>
    </lineage>
</organism>
<dbReference type="Pfam" id="PF05951">
    <property type="entry name" value="Peptidase_M15_2"/>
    <property type="match status" value="1"/>
</dbReference>
<dbReference type="GO" id="GO:0008237">
    <property type="term" value="F:metallopeptidase activity"/>
    <property type="evidence" value="ECO:0007669"/>
    <property type="project" value="UniProtKB-KW"/>
</dbReference>